<dbReference type="SUPFAM" id="SSF74653">
    <property type="entry name" value="TolA/TonB C-terminal domain"/>
    <property type="match status" value="1"/>
</dbReference>
<evidence type="ECO:0000256" key="2">
    <source>
        <dbReference type="SAM" id="MobiDB-lite"/>
    </source>
</evidence>
<keyword evidence="3" id="KW-0472">Membrane</keyword>
<protein>
    <submittedName>
        <fullName evidence="4">AgmX/PglI C-terminal domain-containing protein</fullName>
    </submittedName>
</protein>
<evidence type="ECO:0000313" key="4">
    <source>
        <dbReference type="EMBL" id="MDF0749236.1"/>
    </source>
</evidence>
<comment type="caution">
    <text evidence="4">The sequence shown here is derived from an EMBL/GenBank/DDBJ whole genome shotgun (WGS) entry which is preliminary data.</text>
</comment>
<dbReference type="InterPro" id="IPR049806">
    <property type="entry name" value="MasK-like_C"/>
</dbReference>
<feature type="compositionally biased region" description="Polar residues" evidence="2">
    <location>
        <begin position="179"/>
        <end position="192"/>
    </location>
</feature>
<dbReference type="EMBL" id="JANCMW010000001">
    <property type="protein sequence ID" value="MDF0749236.1"/>
    <property type="molecule type" value="Genomic_DNA"/>
</dbReference>
<feature type="region of interest" description="Disordered" evidence="2">
    <location>
        <begin position="166"/>
        <end position="193"/>
    </location>
</feature>
<gene>
    <name evidence="4" type="ORF">NLU14_03235</name>
</gene>
<dbReference type="NCBIfam" id="NF033768">
    <property type="entry name" value="myxo_SS_tail"/>
    <property type="match status" value="1"/>
</dbReference>
<feature type="compositionally biased region" description="Basic and acidic residues" evidence="2">
    <location>
        <begin position="115"/>
        <end position="134"/>
    </location>
</feature>
<accession>A0ABT5Y6E0</accession>
<feature type="region of interest" description="Disordered" evidence="2">
    <location>
        <begin position="47"/>
        <end position="140"/>
    </location>
</feature>
<keyword evidence="3" id="KW-1133">Transmembrane helix</keyword>
<feature type="coiled-coil region" evidence="1">
    <location>
        <begin position="194"/>
        <end position="243"/>
    </location>
</feature>
<evidence type="ECO:0000256" key="1">
    <source>
        <dbReference type="SAM" id="Coils"/>
    </source>
</evidence>
<evidence type="ECO:0000256" key="3">
    <source>
        <dbReference type="SAM" id="Phobius"/>
    </source>
</evidence>
<proteinExistence type="predicted"/>
<dbReference type="Gene3D" id="3.30.1150.10">
    <property type="match status" value="1"/>
</dbReference>
<feature type="compositionally biased region" description="Basic and acidic residues" evidence="2">
    <location>
        <begin position="75"/>
        <end position="88"/>
    </location>
</feature>
<evidence type="ECO:0000313" key="5">
    <source>
        <dbReference type="Proteomes" id="UP001143391"/>
    </source>
</evidence>
<dbReference type="Proteomes" id="UP001143391">
    <property type="component" value="Unassembled WGS sequence"/>
</dbReference>
<sequence>MAEHRQGLPWNQEAGERRRLFAVASLVVPLFLVAAVYITWVELPEQDRKEREALPPQLAKLIVEKQEPPPPPELKTPEPEPEQEKPEEQPVAEPEPQVQPPAPEPEPEPEPEPQVAEKPEPTQQDVEKAREKAKNTGILAMGDELSKLSALGKSVKLDTPATVTTAEPIARKTGDTLAQKANTGRSSGVDESNLTRETREVALAERQRAQVEEAEEVVAQAKAAEREQQAAASKRSREELRRTMDANKSAIYSIYNRELRRKPSLQGSVTPELVIEESGAVSSCSVVESTLNEPALEKKICNRLRLVDFGARPGVDRTTIRYPIELLSG</sequence>
<keyword evidence="1" id="KW-0175">Coiled coil</keyword>
<keyword evidence="5" id="KW-1185">Reference proteome</keyword>
<dbReference type="RefSeq" id="WP_275704716.1">
    <property type="nucleotide sequence ID" value="NZ_JANCMW010000001.1"/>
</dbReference>
<feature type="transmembrane region" description="Helical" evidence="3">
    <location>
        <begin position="20"/>
        <end position="40"/>
    </location>
</feature>
<reference evidence="4" key="1">
    <citation type="submission" date="2022-07" db="EMBL/GenBank/DDBJ databases">
        <title>Marinobacter iranensis a new bacterium isolate from a hipersaline lake in Iran.</title>
        <authorList>
            <person name="Mohammad A.M.A."/>
            <person name="Cristina S.-P."/>
            <person name="Antonio V."/>
        </authorList>
    </citation>
    <scope>NUCLEOTIDE SEQUENCE</scope>
    <source>
        <strain evidence="4">71-i</strain>
    </source>
</reference>
<organism evidence="4 5">
    <name type="scientific">Marinobacter iranensis</name>
    <dbReference type="NCBI Taxonomy" id="2962607"/>
    <lineage>
        <taxon>Bacteria</taxon>
        <taxon>Pseudomonadati</taxon>
        <taxon>Pseudomonadota</taxon>
        <taxon>Gammaproteobacteria</taxon>
        <taxon>Pseudomonadales</taxon>
        <taxon>Marinobacteraceae</taxon>
        <taxon>Marinobacter</taxon>
    </lineage>
</organism>
<name>A0ABT5Y6E0_9GAMM</name>
<keyword evidence="3" id="KW-0812">Transmembrane</keyword>